<dbReference type="OrthoDB" id="5401106at2759"/>
<feature type="compositionally biased region" description="Polar residues" evidence="1">
    <location>
        <begin position="516"/>
        <end position="533"/>
    </location>
</feature>
<evidence type="ECO:0008006" key="4">
    <source>
        <dbReference type="Google" id="ProtNLM"/>
    </source>
</evidence>
<feature type="compositionally biased region" description="Low complexity" evidence="1">
    <location>
        <begin position="1049"/>
        <end position="1062"/>
    </location>
</feature>
<name>A0A384J9C3_BOTFB</name>
<feature type="region of interest" description="Disordered" evidence="1">
    <location>
        <begin position="187"/>
        <end position="212"/>
    </location>
</feature>
<dbReference type="AlphaFoldDB" id="A0A384J9C3"/>
<dbReference type="RefSeq" id="XP_024546965.1">
    <property type="nucleotide sequence ID" value="XM_024691195.1"/>
</dbReference>
<feature type="region of interest" description="Disordered" evidence="1">
    <location>
        <begin position="901"/>
        <end position="927"/>
    </location>
</feature>
<reference evidence="2 3" key="2">
    <citation type="journal article" date="2012" name="Eukaryot. Cell">
        <title>Genome update of Botrytis cinerea strains B05.10 and T4.</title>
        <authorList>
            <person name="Staats M."/>
            <person name="van Kan J.A."/>
        </authorList>
    </citation>
    <scope>NUCLEOTIDE SEQUENCE [LARGE SCALE GENOMIC DNA]</scope>
    <source>
        <strain evidence="2 3">B05.10</strain>
    </source>
</reference>
<evidence type="ECO:0000256" key="1">
    <source>
        <dbReference type="SAM" id="MobiDB-lite"/>
    </source>
</evidence>
<keyword evidence="3" id="KW-1185">Reference proteome</keyword>
<evidence type="ECO:0000313" key="3">
    <source>
        <dbReference type="Proteomes" id="UP000001798"/>
    </source>
</evidence>
<gene>
    <name evidence="2" type="ORF">BCIN_02g02660</name>
</gene>
<dbReference type="KEGG" id="bfu:BCIN_02g02660"/>
<feature type="region of interest" description="Disordered" evidence="1">
    <location>
        <begin position="268"/>
        <end position="308"/>
    </location>
</feature>
<feature type="region of interest" description="Disordered" evidence="1">
    <location>
        <begin position="1028"/>
        <end position="1117"/>
    </location>
</feature>
<feature type="region of interest" description="Disordered" evidence="1">
    <location>
        <begin position="949"/>
        <end position="974"/>
    </location>
</feature>
<protein>
    <recommendedName>
        <fullName evidence="4">Gastric mucin-like protein</fullName>
    </recommendedName>
</protein>
<evidence type="ECO:0000313" key="2">
    <source>
        <dbReference type="EMBL" id="ATZ46924.1"/>
    </source>
</evidence>
<feature type="region of interest" description="Disordered" evidence="1">
    <location>
        <begin position="561"/>
        <end position="582"/>
    </location>
</feature>
<dbReference type="GeneID" id="5439415"/>
<feature type="compositionally biased region" description="Polar residues" evidence="1">
    <location>
        <begin position="268"/>
        <end position="285"/>
    </location>
</feature>
<feature type="compositionally biased region" description="Polar residues" evidence="1">
    <location>
        <begin position="963"/>
        <end position="974"/>
    </location>
</feature>
<feature type="region of interest" description="Disordered" evidence="1">
    <location>
        <begin position="1"/>
        <end position="24"/>
    </location>
</feature>
<feature type="compositionally biased region" description="Pro residues" evidence="1">
    <location>
        <begin position="1033"/>
        <end position="1043"/>
    </location>
</feature>
<accession>A0A384J9C3</accession>
<reference evidence="2 3" key="1">
    <citation type="journal article" date="2011" name="PLoS Genet.">
        <title>Genomic analysis of the necrotrophic fungal pathogens Sclerotinia sclerotiorum and Botrytis cinerea.</title>
        <authorList>
            <person name="Amselem J."/>
            <person name="Cuomo C.A."/>
            <person name="van Kan J.A."/>
            <person name="Viaud M."/>
            <person name="Benito E.P."/>
            <person name="Couloux A."/>
            <person name="Coutinho P.M."/>
            <person name="de Vries R.P."/>
            <person name="Dyer P.S."/>
            <person name="Fillinger S."/>
            <person name="Fournier E."/>
            <person name="Gout L."/>
            <person name="Hahn M."/>
            <person name="Kohn L."/>
            <person name="Lapalu N."/>
            <person name="Plummer K.M."/>
            <person name="Pradier J.M."/>
            <person name="Quevillon E."/>
            <person name="Sharon A."/>
            <person name="Simon A."/>
            <person name="ten Have A."/>
            <person name="Tudzynski B."/>
            <person name="Tudzynski P."/>
            <person name="Wincker P."/>
            <person name="Andrew M."/>
            <person name="Anthouard V."/>
            <person name="Beever R.E."/>
            <person name="Beffa R."/>
            <person name="Benoit I."/>
            <person name="Bouzid O."/>
            <person name="Brault B."/>
            <person name="Chen Z."/>
            <person name="Choquer M."/>
            <person name="Collemare J."/>
            <person name="Cotton P."/>
            <person name="Danchin E.G."/>
            <person name="Da Silva C."/>
            <person name="Gautier A."/>
            <person name="Giraud C."/>
            <person name="Giraud T."/>
            <person name="Gonzalez C."/>
            <person name="Grossetete S."/>
            <person name="Guldener U."/>
            <person name="Henrissat B."/>
            <person name="Howlett B.J."/>
            <person name="Kodira C."/>
            <person name="Kretschmer M."/>
            <person name="Lappartient A."/>
            <person name="Leroch M."/>
            <person name="Levis C."/>
            <person name="Mauceli E."/>
            <person name="Neuveglise C."/>
            <person name="Oeser B."/>
            <person name="Pearson M."/>
            <person name="Poulain J."/>
            <person name="Poussereau N."/>
            <person name="Quesneville H."/>
            <person name="Rascle C."/>
            <person name="Schumacher J."/>
            <person name="Segurens B."/>
            <person name="Sexton A."/>
            <person name="Silva E."/>
            <person name="Sirven C."/>
            <person name="Soanes D.M."/>
            <person name="Talbot N.J."/>
            <person name="Templeton M."/>
            <person name="Yandava C."/>
            <person name="Yarden O."/>
            <person name="Zeng Q."/>
            <person name="Rollins J.A."/>
            <person name="Lebrun M.H."/>
            <person name="Dickman M."/>
        </authorList>
    </citation>
    <scope>NUCLEOTIDE SEQUENCE [LARGE SCALE GENOMIC DNA]</scope>
    <source>
        <strain evidence="2 3">B05.10</strain>
    </source>
</reference>
<proteinExistence type="predicted"/>
<organism evidence="2 3">
    <name type="scientific">Botryotinia fuckeliana (strain B05.10)</name>
    <name type="common">Noble rot fungus</name>
    <name type="synonym">Botrytis cinerea</name>
    <dbReference type="NCBI Taxonomy" id="332648"/>
    <lineage>
        <taxon>Eukaryota</taxon>
        <taxon>Fungi</taxon>
        <taxon>Dikarya</taxon>
        <taxon>Ascomycota</taxon>
        <taxon>Pezizomycotina</taxon>
        <taxon>Leotiomycetes</taxon>
        <taxon>Helotiales</taxon>
        <taxon>Sclerotiniaceae</taxon>
        <taxon>Botrytis</taxon>
    </lineage>
</organism>
<dbReference type="EMBL" id="CP009806">
    <property type="protein sequence ID" value="ATZ46924.1"/>
    <property type="molecule type" value="Genomic_DNA"/>
</dbReference>
<feature type="compositionally biased region" description="Polar residues" evidence="1">
    <location>
        <begin position="901"/>
        <end position="915"/>
    </location>
</feature>
<feature type="compositionally biased region" description="Polar residues" evidence="1">
    <location>
        <begin position="1"/>
        <end position="15"/>
    </location>
</feature>
<dbReference type="VEuPathDB" id="FungiDB:Bcin02g02660"/>
<reference evidence="2 3" key="3">
    <citation type="journal article" date="2017" name="Mol. Plant Pathol.">
        <title>A gapless genome sequence of the fungus Botrytis cinerea.</title>
        <authorList>
            <person name="Van Kan J.A."/>
            <person name="Stassen J.H."/>
            <person name="Mosbach A."/>
            <person name="Van Der Lee T.A."/>
            <person name="Faino L."/>
            <person name="Farmer A.D."/>
            <person name="Papasotiriou D.G."/>
            <person name="Zhou S."/>
            <person name="Seidl M.F."/>
            <person name="Cottam E."/>
            <person name="Edel D."/>
            <person name="Hahn M."/>
            <person name="Schwartz D.C."/>
            <person name="Dietrich R.A."/>
            <person name="Widdison S."/>
            <person name="Scalliet G."/>
        </authorList>
    </citation>
    <scope>NUCLEOTIDE SEQUENCE [LARGE SCALE GENOMIC DNA]</scope>
    <source>
        <strain evidence="2 3">B05.10</strain>
    </source>
</reference>
<sequence length="1200" mass="132770">MNVWQTSSTKETNPKTYHPISKMTPITSDENMSVGKLVALEGNINTITTQLRLLPHSHMILIVAPLDHYLSEDYKQEPFEARAFVRGVYIALAQRNEEARSFLRSSPQSKLAFLNGGSVSARAICVARISQRLTYGNFAEAETIFHDIVKDGVAGLFRNVESSKPISNPEPEKASVKSRAKLPRRLKLRSTKSATTLGAKDLPEHENNVKGKGIHGAHNLRIRDDSGLQFIHISGESRTITPEPSTWKFQNGDDIRTTIVSIPHETRPSQLNREGSRLSQYSGTFGPQPPSSSKPAFPVPRSRYSTQQNTDIDEDEDYFEYISQDDETSFTTPNVVYGEACVVDMQSALPTPSTPSGWTKSAGDLLLDDSSKDLKKFKRAASANDLKNALNISRKSSIRDPTFKKLPKTAFVKASRTMIRSPSNASTPISENSMCSSSNGMPSIIQGSDYEVKEDFNSNGPVFDIVEDVVIHFTDNSPGEIMRSISGYRSGKFPISPSTLPRPLPTPPSTAAMADESSNSRQSTNQGRSKSQWDYQQRVEVDPFFLSGSPIYELSGSPAYEEMEQQRASENDDAVTNESLPTPASATFSIHKDKMDKFYEFSGAYTNKSMDIQNEFRSFLNFHFPNEAAALSKHQNSLMSGLGPFLKDMFSNGNSTCYEGPAVDQILAVGCEKGISNVFCAQLLGQVEHIGVKKSGESRSGRIDLRFLIASAMQTFMSQPLPARKGLDPMSDPRLLADLIVPHLELYLATNSLVRFLVLSFPFDQIATVIALRSLLGSDLIKVAGVLDTLSSDPPLFAKPILSNFHSSHRSYDFAISTNRRRPETSDRNILKSTLGTSNETDAETTLNCPSSSYSLFFKADYHLPSTASSLEIQNFLNLIRKNIVERLSWYHAEQDFLQLSPTPSSTITQDASTSTDEELPRADSNTHVPILTLSRDAYRTSSIYDSQSDSEIEVLRPPTRLFPSSQYPNSNRSTARIPSLIEADSSSSGHSGSSSTIRHIPIAIERQSLLSAHPYSPLSNHSLSNSEFFPLSLPPPPPPHPQPIARNQIQESQQPHQQEVAEVAEEAEEAEEEDEDDFAYVLPHNQSRIPQISTPTTASTPPSPPYPDHPHSPNLSFADSQLDYNFDEDSDDDAYDRMVMGCYSPVSARRRSMFSNNLNNTNTDGPFGTGNVRGREELEMRGLIHKGNSRKALKWLGLA</sequence>
<feature type="region of interest" description="Disordered" evidence="1">
    <location>
        <begin position="493"/>
        <end position="533"/>
    </location>
</feature>
<feature type="compositionally biased region" description="Acidic residues" evidence="1">
    <location>
        <begin position="1063"/>
        <end position="1079"/>
    </location>
</feature>
<dbReference type="Proteomes" id="UP000001798">
    <property type="component" value="Chromosome 2"/>
</dbReference>